<dbReference type="Proteomes" id="UP001055439">
    <property type="component" value="Chromosome 6"/>
</dbReference>
<name>A0A9E7GGH7_9LILI</name>
<organism evidence="2 3">
    <name type="scientific">Musa troglodytarum</name>
    <name type="common">fe'i banana</name>
    <dbReference type="NCBI Taxonomy" id="320322"/>
    <lineage>
        <taxon>Eukaryota</taxon>
        <taxon>Viridiplantae</taxon>
        <taxon>Streptophyta</taxon>
        <taxon>Embryophyta</taxon>
        <taxon>Tracheophyta</taxon>
        <taxon>Spermatophyta</taxon>
        <taxon>Magnoliopsida</taxon>
        <taxon>Liliopsida</taxon>
        <taxon>Zingiberales</taxon>
        <taxon>Musaceae</taxon>
        <taxon>Musa</taxon>
    </lineage>
</organism>
<evidence type="ECO:0000313" key="3">
    <source>
        <dbReference type="Proteomes" id="UP001055439"/>
    </source>
</evidence>
<reference evidence="2" key="1">
    <citation type="submission" date="2022-05" db="EMBL/GenBank/DDBJ databases">
        <title>The Musa troglodytarum L. genome provides insights into the mechanism of non-climacteric behaviour and enrichment of carotenoids.</title>
        <authorList>
            <person name="Wang J."/>
        </authorList>
    </citation>
    <scope>NUCLEOTIDE SEQUENCE</scope>
    <source>
        <tissue evidence="2">Leaf</tissue>
    </source>
</reference>
<sequence>MASRCSTMLLALLLFSLVMTARSANYSLHQDSDCDILGHARPKQIARRHAKLPVTPDGGPLCS</sequence>
<evidence type="ECO:0000313" key="2">
    <source>
        <dbReference type="EMBL" id="URE10683.1"/>
    </source>
</evidence>
<dbReference type="AlphaFoldDB" id="A0A9E7GGH7"/>
<feature type="chain" id="PRO_5039184493" evidence="1">
    <location>
        <begin position="24"/>
        <end position="63"/>
    </location>
</feature>
<gene>
    <name evidence="2" type="ORF">MUK42_37277</name>
</gene>
<evidence type="ECO:0000256" key="1">
    <source>
        <dbReference type="SAM" id="SignalP"/>
    </source>
</evidence>
<keyword evidence="3" id="KW-1185">Reference proteome</keyword>
<protein>
    <submittedName>
        <fullName evidence="2">Uncharacterized protein</fullName>
    </submittedName>
</protein>
<keyword evidence="1" id="KW-0732">Signal</keyword>
<feature type="signal peptide" evidence="1">
    <location>
        <begin position="1"/>
        <end position="23"/>
    </location>
</feature>
<proteinExistence type="predicted"/>
<dbReference type="EMBL" id="CP097508">
    <property type="protein sequence ID" value="URE10683.1"/>
    <property type="molecule type" value="Genomic_DNA"/>
</dbReference>
<accession>A0A9E7GGH7</accession>